<accession>A0A182NBS9</accession>
<dbReference type="SUPFAM" id="SSF57667">
    <property type="entry name" value="beta-beta-alpha zinc fingers"/>
    <property type="match status" value="1"/>
</dbReference>
<evidence type="ECO:0000259" key="3">
    <source>
        <dbReference type="PROSITE" id="PS50157"/>
    </source>
</evidence>
<feature type="region of interest" description="Disordered" evidence="2">
    <location>
        <begin position="102"/>
        <end position="133"/>
    </location>
</feature>
<feature type="domain" description="C2H2-type" evidence="3">
    <location>
        <begin position="6"/>
        <end position="29"/>
    </location>
</feature>
<dbReference type="PROSITE" id="PS00028">
    <property type="entry name" value="ZINC_FINGER_C2H2_1"/>
    <property type="match status" value="2"/>
</dbReference>
<reference evidence="5" key="1">
    <citation type="submission" date="2013-03" db="EMBL/GenBank/DDBJ databases">
        <title>The Genome Sequence of Anopheles dirus WRAIR2.</title>
        <authorList>
            <consortium name="The Broad Institute Genomics Platform"/>
            <person name="Neafsey D.E."/>
            <person name="Walton C."/>
            <person name="Walker B."/>
            <person name="Young S.K."/>
            <person name="Zeng Q."/>
            <person name="Gargeya S."/>
            <person name="Fitzgerald M."/>
            <person name="Haas B."/>
            <person name="Abouelleil A."/>
            <person name="Allen A.W."/>
            <person name="Alvarado L."/>
            <person name="Arachchi H.M."/>
            <person name="Berlin A.M."/>
            <person name="Chapman S.B."/>
            <person name="Gainer-Dewar J."/>
            <person name="Goldberg J."/>
            <person name="Griggs A."/>
            <person name="Gujja S."/>
            <person name="Hansen M."/>
            <person name="Howarth C."/>
            <person name="Imamovic A."/>
            <person name="Ireland A."/>
            <person name="Larimer J."/>
            <person name="McCowan C."/>
            <person name="Murphy C."/>
            <person name="Pearson M."/>
            <person name="Poon T.W."/>
            <person name="Priest M."/>
            <person name="Roberts A."/>
            <person name="Saif S."/>
            <person name="Shea T."/>
            <person name="Sisk P."/>
            <person name="Sykes S."/>
            <person name="Wortman J."/>
            <person name="Nusbaum C."/>
            <person name="Birren B."/>
        </authorList>
    </citation>
    <scope>NUCLEOTIDE SEQUENCE [LARGE SCALE GENOMIC DNA]</scope>
    <source>
        <strain evidence="5">WRAIR2</strain>
    </source>
</reference>
<dbReference type="PROSITE" id="PS50157">
    <property type="entry name" value="ZINC_FINGER_C2H2_2"/>
    <property type="match status" value="2"/>
</dbReference>
<dbReference type="InterPro" id="IPR036236">
    <property type="entry name" value="Znf_C2H2_sf"/>
</dbReference>
<evidence type="ECO:0000313" key="4">
    <source>
        <dbReference type="EnsemblMetazoa" id="ADIR005109-PA"/>
    </source>
</evidence>
<dbReference type="GO" id="GO:0008270">
    <property type="term" value="F:zinc ion binding"/>
    <property type="evidence" value="ECO:0007669"/>
    <property type="project" value="UniProtKB-KW"/>
</dbReference>
<feature type="compositionally biased region" description="Low complexity" evidence="2">
    <location>
        <begin position="102"/>
        <end position="124"/>
    </location>
</feature>
<keyword evidence="1" id="KW-0862">Zinc</keyword>
<dbReference type="InterPro" id="IPR013087">
    <property type="entry name" value="Znf_C2H2_type"/>
</dbReference>
<evidence type="ECO:0000256" key="1">
    <source>
        <dbReference type="PROSITE-ProRule" id="PRU00042"/>
    </source>
</evidence>
<keyword evidence="5" id="KW-1185">Reference proteome</keyword>
<sequence>MSETQFVCDLCGQRYSTFEILMTHNRLKHYHAIKFGCGYCNETFRHEDDLYCHFVLTHRVDPYAKSRCNSSGSDEPQEFGSGPDTLIRQAEETCGQMRLISESDNGSEENCCSSSSSSSNSSEGDCSDEEGSDTELNYNELYVRRKRSAMTQEEISELTDVFKKTVQSTYTTKMRL</sequence>
<dbReference type="Gene3D" id="3.30.160.60">
    <property type="entry name" value="Classic Zinc Finger"/>
    <property type="match status" value="1"/>
</dbReference>
<dbReference type="AlphaFoldDB" id="A0A182NBS9"/>
<dbReference type="EnsemblMetazoa" id="ADIR005109-RA">
    <property type="protein sequence ID" value="ADIR005109-PA"/>
    <property type="gene ID" value="ADIR005109"/>
</dbReference>
<evidence type="ECO:0000313" key="5">
    <source>
        <dbReference type="Proteomes" id="UP000075884"/>
    </source>
</evidence>
<name>A0A182NBS9_9DIPT</name>
<feature type="domain" description="C2H2-type" evidence="3">
    <location>
        <begin position="35"/>
        <end position="58"/>
    </location>
</feature>
<feature type="region of interest" description="Disordered" evidence="2">
    <location>
        <begin position="67"/>
        <end position="86"/>
    </location>
</feature>
<dbReference type="Proteomes" id="UP000075884">
    <property type="component" value="Unassembled WGS sequence"/>
</dbReference>
<keyword evidence="1" id="KW-0479">Metal-binding</keyword>
<proteinExistence type="predicted"/>
<evidence type="ECO:0000256" key="2">
    <source>
        <dbReference type="SAM" id="MobiDB-lite"/>
    </source>
</evidence>
<dbReference type="SMART" id="SM00355">
    <property type="entry name" value="ZnF_C2H2"/>
    <property type="match status" value="2"/>
</dbReference>
<protein>
    <recommendedName>
        <fullName evidence="3">C2H2-type domain-containing protein</fullName>
    </recommendedName>
</protein>
<organism evidence="4 5">
    <name type="scientific">Anopheles dirus</name>
    <dbReference type="NCBI Taxonomy" id="7168"/>
    <lineage>
        <taxon>Eukaryota</taxon>
        <taxon>Metazoa</taxon>
        <taxon>Ecdysozoa</taxon>
        <taxon>Arthropoda</taxon>
        <taxon>Hexapoda</taxon>
        <taxon>Insecta</taxon>
        <taxon>Pterygota</taxon>
        <taxon>Neoptera</taxon>
        <taxon>Endopterygota</taxon>
        <taxon>Diptera</taxon>
        <taxon>Nematocera</taxon>
        <taxon>Culicoidea</taxon>
        <taxon>Culicidae</taxon>
        <taxon>Anophelinae</taxon>
        <taxon>Anopheles</taxon>
    </lineage>
</organism>
<reference evidence="4" key="2">
    <citation type="submission" date="2020-05" db="UniProtKB">
        <authorList>
            <consortium name="EnsemblMetazoa"/>
        </authorList>
    </citation>
    <scope>IDENTIFICATION</scope>
    <source>
        <strain evidence="4">WRAIR2</strain>
    </source>
</reference>
<keyword evidence="1" id="KW-0863">Zinc-finger</keyword>
<dbReference type="VEuPathDB" id="VectorBase:ADIR005109"/>